<reference evidence="1 2" key="1">
    <citation type="journal article" date="2019" name="Sci. Rep.">
        <title>Orb-weaving spider Araneus ventricosus genome elucidates the spidroin gene catalogue.</title>
        <authorList>
            <person name="Kono N."/>
            <person name="Nakamura H."/>
            <person name="Ohtoshi R."/>
            <person name="Moran D.A.P."/>
            <person name="Shinohara A."/>
            <person name="Yoshida Y."/>
            <person name="Fujiwara M."/>
            <person name="Mori M."/>
            <person name="Tomita M."/>
            <person name="Arakawa K."/>
        </authorList>
    </citation>
    <scope>NUCLEOTIDE SEQUENCE [LARGE SCALE GENOMIC DNA]</scope>
</reference>
<dbReference type="Proteomes" id="UP000499080">
    <property type="component" value="Unassembled WGS sequence"/>
</dbReference>
<accession>A0A4Y2N7B6</accession>
<dbReference type="AlphaFoldDB" id="A0A4Y2N7B6"/>
<organism evidence="1 2">
    <name type="scientific">Araneus ventricosus</name>
    <name type="common">Orbweaver spider</name>
    <name type="synonym">Epeira ventricosa</name>
    <dbReference type="NCBI Taxonomy" id="182803"/>
    <lineage>
        <taxon>Eukaryota</taxon>
        <taxon>Metazoa</taxon>
        <taxon>Ecdysozoa</taxon>
        <taxon>Arthropoda</taxon>
        <taxon>Chelicerata</taxon>
        <taxon>Arachnida</taxon>
        <taxon>Araneae</taxon>
        <taxon>Araneomorphae</taxon>
        <taxon>Entelegynae</taxon>
        <taxon>Araneoidea</taxon>
        <taxon>Araneidae</taxon>
        <taxon>Araneus</taxon>
    </lineage>
</organism>
<gene>
    <name evidence="1" type="ORF">AVEN_200139_1</name>
</gene>
<protein>
    <submittedName>
        <fullName evidence="1">Uncharacterized protein</fullName>
    </submittedName>
</protein>
<sequence>MVSLKKQTLFDIWRVNKDSNSIYNFVIETLNLRDCKDDIKVSVTNTVKSFCVHLKNKWRKRSSSLKTFSCKNSNWLQNNIIFDETVVKEATIRLPELLNWWNPSSTPRGRPTKDFKGSSIKSGKRKVSSIIQDVNSPEQLDFPLTSFSRKTRRCRNRKVSKFGPK</sequence>
<name>A0A4Y2N7B6_ARAVE</name>
<evidence type="ECO:0000313" key="1">
    <source>
        <dbReference type="EMBL" id="GBN34514.1"/>
    </source>
</evidence>
<keyword evidence="2" id="KW-1185">Reference proteome</keyword>
<evidence type="ECO:0000313" key="2">
    <source>
        <dbReference type="Proteomes" id="UP000499080"/>
    </source>
</evidence>
<comment type="caution">
    <text evidence="1">The sequence shown here is derived from an EMBL/GenBank/DDBJ whole genome shotgun (WGS) entry which is preliminary data.</text>
</comment>
<dbReference type="EMBL" id="BGPR01008553">
    <property type="protein sequence ID" value="GBN34514.1"/>
    <property type="molecule type" value="Genomic_DNA"/>
</dbReference>
<proteinExistence type="predicted"/>